<dbReference type="InterPro" id="IPR045863">
    <property type="entry name" value="CorA_TM1_TM2"/>
</dbReference>
<proteinExistence type="inferred from homology"/>
<keyword evidence="6 9" id="KW-1133">Transmembrane helix</keyword>
<feature type="region of interest" description="Disordered" evidence="8">
    <location>
        <begin position="456"/>
        <end position="495"/>
    </location>
</feature>
<feature type="transmembrane region" description="Helical" evidence="9">
    <location>
        <begin position="566"/>
        <end position="589"/>
    </location>
</feature>
<comment type="subcellular location">
    <subcellularLocation>
        <location evidence="1">Cell membrane</location>
        <topology evidence="1">Multi-pass membrane protein</topology>
    </subcellularLocation>
</comment>
<evidence type="ECO:0000256" key="3">
    <source>
        <dbReference type="ARBA" id="ARBA00022448"/>
    </source>
</evidence>
<dbReference type="SUPFAM" id="SSF144083">
    <property type="entry name" value="Magnesium transport protein CorA, transmembrane region"/>
    <property type="match status" value="1"/>
</dbReference>
<dbReference type="Gene3D" id="3.30.460.20">
    <property type="entry name" value="CorA soluble domain-like"/>
    <property type="match status" value="1"/>
</dbReference>
<dbReference type="PANTHER" id="PTHR46494:SF1">
    <property type="entry name" value="CORA FAMILY METAL ION TRANSPORTER (EUROFUNG)"/>
    <property type="match status" value="1"/>
</dbReference>
<name>A0ABR0EUW2_ZASCE</name>
<reference evidence="10 11" key="1">
    <citation type="journal article" date="2023" name="G3 (Bethesda)">
        <title>A chromosome-level genome assembly of Zasmidium syzygii isolated from banana leaves.</title>
        <authorList>
            <person name="van Westerhoven A.C."/>
            <person name="Mehrabi R."/>
            <person name="Talebi R."/>
            <person name="Steentjes M.B.F."/>
            <person name="Corcolon B."/>
            <person name="Chong P.A."/>
            <person name="Kema G.H.J."/>
            <person name="Seidl M.F."/>
        </authorList>
    </citation>
    <scope>NUCLEOTIDE SEQUENCE [LARGE SCALE GENOMIC DNA]</scope>
    <source>
        <strain evidence="10 11">P124</strain>
    </source>
</reference>
<keyword evidence="4" id="KW-1003">Cell membrane</keyword>
<evidence type="ECO:0000256" key="5">
    <source>
        <dbReference type="ARBA" id="ARBA00022692"/>
    </source>
</evidence>
<evidence type="ECO:0000256" key="2">
    <source>
        <dbReference type="ARBA" id="ARBA00009765"/>
    </source>
</evidence>
<keyword evidence="11" id="KW-1185">Reference proteome</keyword>
<organism evidence="10 11">
    <name type="scientific">Zasmidium cellare</name>
    <name type="common">Wine cellar mold</name>
    <name type="synonym">Racodium cellare</name>
    <dbReference type="NCBI Taxonomy" id="395010"/>
    <lineage>
        <taxon>Eukaryota</taxon>
        <taxon>Fungi</taxon>
        <taxon>Dikarya</taxon>
        <taxon>Ascomycota</taxon>
        <taxon>Pezizomycotina</taxon>
        <taxon>Dothideomycetes</taxon>
        <taxon>Dothideomycetidae</taxon>
        <taxon>Mycosphaerellales</taxon>
        <taxon>Mycosphaerellaceae</taxon>
        <taxon>Zasmidium</taxon>
    </lineage>
</organism>
<dbReference type="Gene3D" id="1.20.58.340">
    <property type="entry name" value="Magnesium transport protein CorA, transmembrane region"/>
    <property type="match status" value="2"/>
</dbReference>
<comment type="caution">
    <text evidence="10">The sequence shown here is derived from an EMBL/GenBank/DDBJ whole genome shotgun (WGS) entry which is preliminary data.</text>
</comment>
<sequence length="668" mass="74863">MSAGRDVVARDFESPQRAPTIITPPSNNEQTRGTTPRTPVDTGSGHPNKLERQDSAGSRLSVPSRGSGDGVRHRKPSRTNTVTTYHEPDSQPAGENWQPGAEPGVDTSAEDDKIPAHLTSLKAQCDINIIDFSDLEVRRMSADNASLAQCLEAPQTEDLPCRWISVNGLSWDVIKILGNKYHLHRLSIEDLMHTHTRTKVDWYADHACIVLTLQKLVRLHQHNSRSSKCDCQGLSDADSDDIDEKFHQHARNNRRGWWNLWGYKKKKPDVLPRYLDRNRDGRVDEFVSAHSGISEDTPIKSIRTLHRYESAQIPEHTAWMEKHSALAKEELAVSVEQVTIFLLSDNCVISFFEHSADDIEDPILERLDSRETMLRRSCDASLLTQAIIDAIVDLALPVRDAYNKARKELQIDAMTNPNIKTSRALHIFGEEVDMLQNLFKPIVHLVNSLRDHNTDTNAISQVPTAKPSIDTLKPEPPKSPSPGPEKTKRNREGAPMLRNISDFRRIALKRADTATSVTITPLAHTYFGDVLDHCITMISALEQMDASANNISTLIFNTVGAKTNNFMMILAVVTVFFAPLTFISGYFGMNFASGSGLKHPFGFFWVVALPSLAGFMLLVFATMLWDNISDFLAKRGVKAHWDAHRFVPRLGHQRRPARTATNVQMGKK</sequence>
<dbReference type="EMBL" id="JAXOVC010000002">
    <property type="protein sequence ID" value="KAK4504868.1"/>
    <property type="molecule type" value="Genomic_DNA"/>
</dbReference>
<feature type="compositionally biased region" description="Polar residues" evidence="8">
    <location>
        <begin position="23"/>
        <end position="37"/>
    </location>
</feature>
<dbReference type="Pfam" id="PF01544">
    <property type="entry name" value="CorA"/>
    <property type="match status" value="1"/>
</dbReference>
<gene>
    <name evidence="10" type="ORF">PRZ48_002831</name>
</gene>
<keyword evidence="5 9" id="KW-0812">Transmembrane</keyword>
<evidence type="ECO:0000256" key="4">
    <source>
        <dbReference type="ARBA" id="ARBA00022475"/>
    </source>
</evidence>
<dbReference type="SUPFAM" id="SSF143865">
    <property type="entry name" value="CorA soluble domain-like"/>
    <property type="match status" value="1"/>
</dbReference>
<dbReference type="Proteomes" id="UP001305779">
    <property type="component" value="Unassembled WGS sequence"/>
</dbReference>
<feature type="region of interest" description="Disordered" evidence="8">
    <location>
        <begin position="1"/>
        <end position="110"/>
    </location>
</feature>
<dbReference type="InterPro" id="IPR002523">
    <property type="entry name" value="MgTranspt_CorA/ZnTranspt_ZntB"/>
</dbReference>
<evidence type="ECO:0000256" key="1">
    <source>
        <dbReference type="ARBA" id="ARBA00004651"/>
    </source>
</evidence>
<comment type="similarity">
    <text evidence="2">Belongs to the CorA metal ion transporter (MIT) (TC 1.A.35) family.</text>
</comment>
<accession>A0ABR0EUW2</accession>
<keyword evidence="7 9" id="KW-0472">Membrane</keyword>
<evidence type="ECO:0000256" key="7">
    <source>
        <dbReference type="ARBA" id="ARBA00023136"/>
    </source>
</evidence>
<feature type="transmembrane region" description="Helical" evidence="9">
    <location>
        <begin position="601"/>
        <end position="625"/>
    </location>
</feature>
<evidence type="ECO:0000256" key="9">
    <source>
        <dbReference type="SAM" id="Phobius"/>
    </source>
</evidence>
<evidence type="ECO:0000313" key="11">
    <source>
        <dbReference type="Proteomes" id="UP001305779"/>
    </source>
</evidence>
<evidence type="ECO:0000313" key="10">
    <source>
        <dbReference type="EMBL" id="KAK4504868.1"/>
    </source>
</evidence>
<protein>
    <submittedName>
        <fullName evidence="10">Uncharacterized protein</fullName>
    </submittedName>
</protein>
<evidence type="ECO:0000256" key="6">
    <source>
        <dbReference type="ARBA" id="ARBA00022989"/>
    </source>
</evidence>
<dbReference type="PANTHER" id="PTHR46494">
    <property type="entry name" value="CORA FAMILY METAL ION TRANSPORTER (EUROFUNG)"/>
    <property type="match status" value="1"/>
</dbReference>
<dbReference type="InterPro" id="IPR045861">
    <property type="entry name" value="CorA_cytoplasmic_dom"/>
</dbReference>
<keyword evidence="3" id="KW-0813">Transport</keyword>
<evidence type="ECO:0000256" key="8">
    <source>
        <dbReference type="SAM" id="MobiDB-lite"/>
    </source>
</evidence>